<protein>
    <submittedName>
        <fullName evidence="1">Uncharacterized protein</fullName>
    </submittedName>
</protein>
<accession>A0A6J4TW35</accession>
<gene>
    <name evidence="1" type="ORF">AVDCRST_MAG96-3723</name>
</gene>
<sequence length="42" mass="4660">MKKLVIFLMQYKSGTQECLIRNSTAGNKKIIFISTGGAVKKI</sequence>
<dbReference type="AlphaFoldDB" id="A0A6J4TW35"/>
<evidence type="ECO:0000313" key="1">
    <source>
        <dbReference type="EMBL" id="CAA9533477.1"/>
    </source>
</evidence>
<name>A0A6J4TW35_9BACT</name>
<organism evidence="1">
    <name type="scientific">uncultured Segetibacter sp</name>
    <dbReference type="NCBI Taxonomy" id="481133"/>
    <lineage>
        <taxon>Bacteria</taxon>
        <taxon>Pseudomonadati</taxon>
        <taxon>Bacteroidota</taxon>
        <taxon>Chitinophagia</taxon>
        <taxon>Chitinophagales</taxon>
        <taxon>Chitinophagaceae</taxon>
        <taxon>Segetibacter</taxon>
        <taxon>environmental samples</taxon>
    </lineage>
</organism>
<proteinExistence type="predicted"/>
<dbReference type="EMBL" id="CADCVN010001451">
    <property type="protein sequence ID" value="CAA9533477.1"/>
    <property type="molecule type" value="Genomic_DNA"/>
</dbReference>
<reference evidence="1" key="1">
    <citation type="submission" date="2020-02" db="EMBL/GenBank/DDBJ databases">
        <authorList>
            <person name="Meier V. D."/>
        </authorList>
    </citation>
    <scope>NUCLEOTIDE SEQUENCE</scope>
    <source>
        <strain evidence="1">AVDCRST_MAG96</strain>
    </source>
</reference>